<organism evidence="4 5">
    <name type="scientific">Oceanospirillum sediminis</name>
    <dbReference type="NCBI Taxonomy" id="2760088"/>
    <lineage>
        <taxon>Bacteria</taxon>
        <taxon>Pseudomonadati</taxon>
        <taxon>Pseudomonadota</taxon>
        <taxon>Gammaproteobacteria</taxon>
        <taxon>Oceanospirillales</taxon>
        <taxon>Oceanospirillaceae</taxon>
        <taxon>Oceanospirillum</taxon>
    </lineage>
</organism>
<gene>
    <name evidence="4" type="ORF">H4O21_16155</name>
</gene>
<dbReference type="PANTHER" id="PTHR24220:SF659">
    <property type="entry name" value="TRANSPORTER, PUTATIVE-RELATED"/>
    <property type="match status" value="1"/>
</dbReference>
<dbReference type="AlphaFoldDB" id="A0A839IVK5"/>
<dbReference type="GO" id="GO:0022857">
    <property type="term" value="F:transmembrane transporter activity"/>
    <property type="evidence" value="ECO:0007669"/>
    <property type="project" value="TreeGrafter"/>
</dbReference>
<keyword evidence="5" id="KW-1185">Reference proteome</keyword>
<dbReference type="SUPFAM" id="SSF52540">
    <property type="entry name" value="P-loop containing nucleoside triphosphate hydrolases"/>
    <property type="match status" value="1"/>
</dbReference>
<protein>
    <submittedName>
        <fullName evidence="4">ATP-binding cassette domain-containing protein</fullName>
    </submittedName>
</protein>
<dbReference type="GO" id="GO:0016887">
    <property type="term" value="F:ATP hydrolysis activity"/>
    <property type="evidence" value="ECO:0007669"/>
    <property type="project" value="InterPro"/>
</dbReference>
<dbReference type="InterPro" id="IPR003593">
    <property type="entry name" value="AAA+_ATPase"/>
</dbReference>
<dbReference type="PROSITE" id="PS50893">
    <property type="entry name" value="ABC_TRANSPORTER_2"/>
    <property type="match status" value="1"/>
</dbReference>
<dbReference type="InterPro" id="IPR015854">
    <property type="entry name" value="ABC_transpr_LolD-like"/>
</dbReference>
<dbReference type="InterPro" id="IPR003439">
    <property type="entry name" value="ABC_transporter-like_ATP-bd"/>
</dbReference>
<dbReference type="GO" id="GO:0005886">
    <property type="term" value="C:plasma membrane"/>
    <property type="evidence" value="ECO:0007669"/>
    <property type="project" value="TreeGrafter"/>
</dbReference>
<name>A0A839IVK5_9GAMM</name>
<keyword evidence="1" id="KW-0547">Nucleotide-binding</keyword>
<dbReference type="GO" id="GO:0005524">
    <property type="term" value="F:ATP binding"/>
    <property type="evidence" value="ECO:0007669"/>
    <property type="project" value="UniProtKB-KW"/>
</dbReference>
<dbReference type="Pfam" id="PF00005">
    <property type="entry name" value="ABC_tran"/>
    <property type="match status" value="1"/>
</dbReference>
<dbReference type="Proteomes" id="UP000565262">
    <property type="component" value="Unassembled WGS sequence"/>
</dbReference>
<dbReference type="Gene3D" id="3.40.50.300">
    <property type="entry name" value="P-loop containing nucleotide triphosphate hydrolases"/>
    <property type="match status" value="1"/>
</dbReference>
<dbReference type="InterPro" id="IPR027417">
    <property type="entry name" value="P-loop_NTPase"/>
</dbReference>
<dbReference type="PANTHER" id="PTHR24220">
    <property type="entry name" value="IMPORT ATP-BINDING PROTEIN"/>
    <property type="match status" value="1"/>
</dbReference>
<proteinExistence type="predicted"/>
<dbReference type="InterPro" id="IPR017871">
    <property type="entry name" value="ABC_transporter-like_CS"/>
</dbReference>
<evidence type="ECO:0000259" key="3">
    <source>
        <dbReference type="PROSITE" id="PS50893"/>
    </source>
</evidence>
<evidence type="ECO:0000313" key="4">
    <source>
        <dbReference type="EMBL" id="MBB1488136.1"/>
    </source>
</evidence>
<accession>A0A839IVK5</accession>
<comment type="caution">
    <text evidence="4">The sequence shown here is derived from an EMBL/GenBank/DDBJ whole genome shotgun (WGS) entry which is preliminary data.</text>
</comment>
<evidence type="ECO:0000313" key="5">
    <source>
        <dbReference type="Proteomes" id="UP000565262"/>
    </source>
</evidence>
<dbReference type="PROSITE" id="PS00211">
    <property type="entry name" value="ABC_TRANSPORTER_1"/>
    <property type="match status" value="1"/>
</dbReference>
<feature type="domain" description="ABC transporter" evidence="3">
    <location>
        <begin position="2"/>
        <end position="225"/>
    </location>
</feature>
<dbReference type="SMART" id="SM00382">
    <property type="entry name" value="AAA"/>
    <property type="match status" value="1"/>
</dbReference>
<evidence type="ECO:0000256" key="1">
    <source>
        <dbReference type="ARBA" id="ARBA00022741"/>
    </source>
</evidence>
<dbReference type="EMBL" id="JACJFM010000024">
    <property type="protein sequence ID" value="MBB1488136.1"/>
    <property type="molecule type" value="Genomic_DNA"/>
</dbReference>
<evidence type="ECO:0000256" key="2">
    <source>
        <dbReference type="ARBA" id="ARBA00022840"/>
    </source>
</evidence>
<reference evidence="4 5" key="1">
    <citation type="submission" date="2020-08" db="EMBL/GenBank/DDBJ databases">
        <title>Oceanospirillum sp. nov. isolated from marine sediment.</title>
        <authorList>
            <person name="Ji X."/>
        </authorList>
    </citation>
    <scope>NUCLEOTIDE SEQUENCE [LARGE SCALE GENOMIC DNA]</scope>
    <source>
        <strain evidence="4 5">D5</strain>
    </source>
</reference>
<sequence>MFNRTAVRWDGHQQQAIINNLSFELEDGEQLALLGDSGSGKTTLLNLLAGLLVPDDGRIIVDHKAVTGRSVDQLAQYRRSIGLVFQQYQLLAPLTVKDNILFQYRLNGLDSPDKDLADITERLGINHKLNALPHQLSGGEQQRVGIARALIHRPSLVLADEPTGNLDQDRSLDVVRLMTDLCQERQVNLIMVTHSHQLADFFARTHYLKNGCLYQDSEGKEAIHA</sequence>
<keyword evidence="2 4" id="KW-0067">ATP-binding</keyword>